<evidence type="ECO:0000256" key="1">
    <source>
        <dbReference type="SAM" id="Coils"/>
    </source>
</evidence>
<keyword evidence="1" id="KW-0175">Coiled coil</keyword>
<feature type="coiled-coil region" evidence="1">
    <location>
        <begin position="39"/>
        <end position="66"/>
    </location>
</feature>
<name>A0AAV4VW79_9ARAC</name>
<dbReference type="EMBL" id="BPLQ01013760">
    <property type="protein sequence ID" value="GIY74546.1"/>
    <property type="molecule type" value="Genomic_DNA"/>
</dbReference>
<sequence length="199" mass="23065">MEEAIKYLNVDIFLWKVQNHMLLDCTKNLVESVHDSVVKKNKKSQIKTLESDIISLTEEMRCFKENRIKKNKKLSNDTKENLELFYDLLHRFKIISEDESFEETTEYFELPGITFEKESCKLSNQAKDNLKRPGRKLDKVPNRENIFLKAESSIYSVASVKEANTEQTLGAFDSSVVNIQPEAVALVKIKLKIIKIEAF</sequence>
<evidence type="ECO:0000313" key="3">
    <source>
        <dbReference type="Proteomes" id="UP001054837"/>
    </source>
</evidence>
<gene>
    <name evidence="2" type="ORF">CDAR_409971</name>
</gene>
<evidence type="ECO:0000313" key="2">
    <source>
        <dbReference type="EMBL" id="GIY74546.1"/>
    </source>
</evidence>
<reference evidence="2 3" key="1">
    <citation type="submission" date="2021-06" db="EMBL/GenBank/DDBJ databases">
        <title>Caerostris darwini draft genome.</title>
        <authorList>
            <person name="Kono N."/>
            <person name="Arakawa K."/>
        </authorList>
    </citation>
    <scope>NUCLEOTIDE SEQUENCE [LARGE SCALE GENOMIC DNA]</scope>
</reference>
<organism evidence="2 3">
    <name type="scientific">Caerostris darwini</name>
    <dbReference type="NCBI Taxonomy" id="1538125"/>
    <lineage>
        <taxon>Eukaryota</taxon>
        <taxon>Metazoa</taxon>
        <taxon>Ecdysozoa</taxon>
        <taxon>Arthropoda</taxon>
        <taxon>Chelicerata</taxon>
        <taxon>Arachnida</taxon>
        <taxon>Araneae</taxon>
        <taxon>Araneomorphae</taxon>
        <taxon>Entelegynae</taxon>
        <taxon>Araneoidea</taxon>
        <taxon>Araneidae</taxon>
        <taxon>Caerostris</taxon>
    </lineage>
</organism>
<keyword evidence="3" id="KW-1185">Reference proteome</keyword>
<dbReference type="AlphaFoldDB" id="A0AAV4VW79"/>
<comment type="caution">
    <text evidence="2">The sequence shown here is derived from an EMBL/GenBank/DDBJ whole genome shotgun (WGS) entry which is preliminary data.</text>
</comment>
<dbReference type="Proteomes" id="UP001054837">
    <property type="component" value="Unassembled WGS sequence"/>
</dbReference>
<proteinExistence type="predicted"/>
<accession>A0AAV4VW79</accession>
<protein>
    <submittedName>
        <fullName evidence="2">Uncharacterized protein</fullName>
    </submittedName>
</protein>